<comment type="caution">
    <text evidence="2">The sequence shown here is derived from an EMBL/GenBank/DDBJ whole genome shotgun (WGS) entry which is preliminary data.</text>
</comment>
<dbReference type="AlphaFoldDB" id="U1WVF5"/>
<keyword evidence="1" id="KW-0472">Membrane</keyword>
<evidence type="ECO:0000256" key="1">
    <source>
        <dbReference type="SAM" id="Phobius"/>
    </source>
</evidence>
<dbReference type="HOGENOM" id="CLU_3303887_0_0_9"/>
<reference evidence="2 3" key="1">
    <citation type="submission" date="2013-08" db="EMBL/GenBank/DDBJ databases">
        <authorList>
            <person name="Weinstock G."/>
            <person name="Sodergren E."/>
            <person name="Wylie T."/>
            <person name="Fulton L."/>
            <person name="Fulton R."/>
            <person name="Fronick C."/>
            <person name="O'Laughlin M."/>
            <person name="Godfrey J."/>
            <person name="Miner T."/>
            <person name="Herter B."/>
            <person name="Appelbaum E."/>
            <person name="Cordes M."/>
            <person name="Lek S."/>
            <person name="Wollam A."/>
            <person name="Pepin K.H."/>
            <person name="Palsikar V.B."/>
            <person name="Mitreva M."/>
            <person name="Wilson R.K."/>
        </authorList>
    </citation>
    <scope>NUCLEOTIDE SEQUENCE [LARGE SCALE GENOMIC DNA]</scope>
    <source>
        <strain evidence="2 3">ATCC 12856</strain>
    </source>
</reference>
<organism evidence="2 3">
    <name type="scientific">Aneurinibacillus aneurinilyticus ATCC 12856</name>
    <dbReference type="NCBI Taxonomy" id="649747"/>
    <lineage>
        <taxon>Bacteria</taxon>
        <taxon>Bacillati</taxon>
        <taxon>Bacillota</taxon>
        <taxon>Bacilli</taxon>
        <taxon>Bacillales</taxon>
        <taxon>Paenibacillaceae</taxon>
        <taxon>Aneurinibacillus group</taxon>
        <taxon>Aneurinibacillus</taxon>
    </lineage>
</organism>
<gene>
    <name evidence="2" type="ORF">HMPREF0083_05284</name>
</gene>
<keyword evidence="3" id="KW-1185">Reference proteome</keyword>
<name>U1WVF5_ANEAE</name>
<dbReference type="STRING" id="649747.HMPREF0083_05284"/>
<evidence type="ECO:0000313" key="2">
    <source>
        <dbReference type="EMBL" id="ERI06660.1"/>
    </source>
</evidence>
<dbReference type="Proteomes" id="UP000016511">
    <property type="component" value="Unassembled WGS sequence"/>
</dbReference>
<evidence type="ECO:0000313" key="3">
    <source>
        <dbReference type="Proteomes" id="UP000016511"/>
    </source>
</evidence>
<sequence>MLELSWYRYSAQTVYNTLTRILFFRIILAGVGISHTVKR</sequence>
<feature type="transmembrane region" description="Helical" evidence="1">
    <location>
        <begin position="20"/>
        <end position="37"/>
    </location>
</feature>
<protein>
    <submittedName>
        <fullName evidence="2">Uncharacterized protein</fullName>
    </submittedName>
</protein>
<dbReference type="EMBL" id="AWSJ01000320">
    <property type="protein sequence ID" value="ERI06660.1"/>
    <property type="molecule type" value="Genomic_DNA"/>
</dbReference>
<accession>U1WVF5</accession>
<proteinExistence type="predicted"/>
<keyword evidence="1" id="KW-0812">Transmembrane</keyword>
<keyword evidence="1" id="KW-1133">Transmembrane helix</keyword>